<dbReference type="OrthoDB" id="2439943at2759"/>
<accession>A0A397VR86</accession>
<proteinExistence type="predicted"/>
<organism evidence="1 2">
    <name type="scientific">Gigaspora rosea</name>
    <dbReference type="NCBI Taxonomy" id="44941"/>
    <lineage>
        <taxon>Eukaryota</taxon>
        <taxon>Fungi</taxon>
        <taxon>Fungi incertae sedis</taxon>
        <taxon>Mucoromycota</taxon>
        <taxon>Glomeromycotina</taxon>
        <taxon>Glomeromycetes</taxon>
        <taxon>Diversisporales</taxon>
        <taxon>Gigasporaceae</taxon>
        <taxon>Gigaspora</taxon>
    </lineage>
</organism>
<keyword evidence="2" id="KW-1185">Reference proteome</keyword>
<gene>
    <name evidence="1" type="ORF">C2G38_2173900</name>
</gene>
<evidence type="ECO:0000313" key="1">
    <source>
        <dbReference type="EMBL" id="RIB22443.1"/>
    </source>
</evidence>
<name>A0A397VR86_9GLOM</name>
<protein>
    <submittedName>
        <fullName evidence="1">Uncharacterized protein</fullName>
    </submittedName>
</protein>
<dbReference type="AlphaFoldDB" id="A0A397VR86"/>
<sequence length="125" mass="14655">MSQPNKRKNTSSNEIIPDKKLINEDGKTISKQVKPKTSDEEIEYYIDMKNWKLSNEVDNYALELAFPDEEARLIFARNLLDYYNVPKTWHEKILKNSKLGATLAVTHTEEYIENLENEILAHEEQ</sequence>
<reference evidence="1 2" key="1">
    <citation type="submission" date="2018-06" db="EMBL/GenBank/DDBJ databases">
        <title>Comparative genomics reveals the genomic features of Rhizophagus irregularis, R. cerebriforme, R. diaphanum and Gigaspora rosea, and their symbiotic lifestyle signature.</title>
        <authorList>
            <person name="Morin E."/>
            <person name="San Clemente H."/>
            <person name="Chen E.C.H."/>
            <person name="De La Providencia I."/>
            <person name="Hainaut M."/>
            <person name="Kuo A."/>
            <person name="Kohler A."/>
            <person name="Murat C."/>
            <person name="Tang N."/>
            <person name="Roy S."/>
            <person name="Loubradou J."/>
            <person name="Henrissat B."/>
            <person name="Grigoriev I.V."/>
            <person name="Corradi N."/>
            <person name="Roux C."/>
            <person name="Martin F.M."/>
        </authorList>
    </citation>
    <scope>NUCLEOTIDE SEQUENCE [LARGE SCALE GENOMIC DNA]</scope>
    <source>
        <strain evidence="1 2">DAOM 194757</strain>
    </source>
</reference>
<comment type="caution">
    <text evidence="1">The sequence shown here is derived from an EMBL/GenBank/DDBJ whole genome shotgun (WGS) entry which is preliminary data.</text>
</comment>
<dbReference type="EMBL" id="QKWP01000308">
    <property type="protein sequence ID" value="RIB22443.1"/>
    <property type="molecule type" value="Genomic_DNA"/>
</dbReference>
<evidence type="ECO:0000313" key="2">
    <source>
        <dbReference type="Proteomes" id="UP000266673"/>
    </source>
</evidence>
<dbReference type="Proteomes" id="UP000266673">
    <property type="component" value="Unassembled WGS sequence"/>
</dbReference>